<reference evidence="1" key="1">
    <citation type="submission" date="2020-05" db="EMBL/GenBank/DDBJ databases">
        <title>Nod-independent and nitrogen-fixing Bradyrhizobium aeschynomene sp. nov. isolated from nodules of Aeschynomene indica.</title>
        <authorList>
            <person name="Zhang Z."/>
        </authorList>
    </citation>
    <scope>NUCLEOTIDE SEQUENCE</scope>
    <source>
        <strain evidence="1">83012</strain>
    </source>
</reference>
<comment type="caution">
    <text evidence="1">The sequence shown here is derived from an EMBL/GenBank/DDBJ whole genome shotgun (WGS) entry which is preliminary data.</text>
</comment>
<proteinExistence type="predicted"/>
<dbReference type="EMBL" id="JABFDN010000001">
    <property type="protein sequence ID" value="NPU63590.1"/>
    <property type="molecule type" value="Genomic_DNA"/>
</dbReference>
<protein>
    <submittedName>
        <fullName evidence="1">Uncharacterized protein</fullName>
    </submittedName>
</protein>
<keyword evidence="2" id="KW-1185">Reference proteome</keyword>
<evidence type="ECO:0000313" key="1">
    <source>
        <dbReference type="EMBL" id="NPU63590.1"/>
    </source>
</evidence>
<sequence>MTVTVANRLIQGRGGLSEIGAVVLAFIDGGVQWLDWAVRAPTASYSFPDETSMMAEIQDGLHGSPLALLPGLCLQVSPVKLLTFNLGDLRTLAKAETGAQDAATASQTESILNAHGIRGQSDLAAVPALLAQLGVATSPVFQCLGLNETIALWELIALPQPQDGNPDIRNDAAAFAVQQARTADEFCDYYRIYMALTAKLKSAASSADQRLSQANAAVQTLLPLMFGALDCPQVKGLVPPHEVAAAVNNWLRQGRRLGFARLSEGVCRIIESTTFTQETGAAAQQVVTLYLANAQSFLSANHPKTGRISQDGRSCILPTQSGNLYAELYLGADGDLTLRQFRRIAPPAEKS</sequence>
<organism evidence="1 2">
    <name type="scientific">Bradyrhizobium aeschynomenes</name>
    <dbReference type="NCBI Taxonomy" id="2734909"/>
    <lineage>
        <taxon>Bacteria</taxon>
        <taxon>Pseudomonadati</taxon>
        <taxon>Pseudomonadota</taxon>
        <taxon>Alphaproteobacteria</taxon>
        <taxon>Hyphomicrobiales</taxon>
        <taxon>Nitrobacteraceae</taxon>
        <taxon>Bradyrhizobium</taxon>
    </lineage>
</organism>
<dbReference type="Proteomes" id="UP000886476">
    <property type="component" value="Unassembled WGS sequence"/>
</dbReference>
<evidence type="ECO:0000313" key="2">
    <source>
        <dbReference type="Proteomes" id="UP000886476"/>
    </source>
</evidence>
<dbReference type="RefSeq" id="WP_172108186.1">
    <property type="nucleotide sequence ID" value="NZ_JABFDN010000001.1"/>
</dbReference>
<name>A0ABX2C7U2_9BRAD</name>
<accession>A0ABX2C7U2</accession>
<gene>
    <name evidence="1" type="ORF">HL667_01100</name>
</gene>